<reference evidence="1 2" key="1">
    <citation type="submission" date="2020-08" db="EMBL/GenBank/DDBJ databases">
        <title>Genomic Encyclopedia of Type Strains, Phase III (KMG-III): the genomes of soil and plant-associated and newly described type strains.</title>
        <authorList>
            <person name="Whitman W."/>
        </authorList>
    </citation>
    <scope>NUCLEOTIDE SEQUENCE [LARGE SCALE GENOMIC DNA]</scope>
    <source>
        <strain evidence="1 2">CECT 3259</strain>
    </source>
</reference>
<protein>
    <submittedName>
        <fullName evidence="1">Uncharacterized protein</fullName>
    </submittedName>
</protein>
<organism evidence="1 2">
    <name type="scientific">Streptomyces eurocidicus</name>
    <name type="common">Streptoverticillium eurocidicus</name>
    <dbReference type="NCBI Taxonomy" id="66423"/>
    <lineage>
        <taxon>Bacteria</taxon>
        <taxon>Bacillati</taxon>
        <taxon>Actinomycetota</taxon>
        <taxon>Actinomycetes</taxon>
        <taxon>Kitasatosporales</taxon>
        <taxon>Streptomycetaceae</taxon>
        <taxon>Streptomyces</taxon>
    </lineage>
</organism>
<dbReference type="EMBL" id="JACHJF010000004">
    <property type="protein sequence ID" value="MBB5118640.1"/>
    <property type="molecule type" value="Genomic_DNA"/>
</dbReference>
<proteinExistence type="predicted"/>
<dbReference type="Proteomes" id="UP000528608">
    <property type="component" value="Unassembled WGS sequence"/>
</dbReference>
<sequence>MEISIACGTLGEGSNQRLSELRVGRGLTEGFELGLTCDDDVGFLRGPERASYEGD</sequence>
<accession>A0A7W8F2A7</accession>
<evidence type="ECO:0000313" key="1">
    <source>
        <dbReference type="EMBL" id="MBB5118640.1"/>
    </source>
</evidence>
<evidence type="ECO:0000313" key="2">
    <source>
        <dbReference type="Proteomes" id="UP000528608"/>
    </source>
</evidence>
<name>A0A7W8F2A7_STREU</name>
<dbReference type="AlphaFoldDB" id="A0A7W8F2A7"/>
<dbReference type="RefSeq" id="WP_170127555.1">
    <property type="nucleotide sequence ID" value="NZ_JACHJF010000004.1"/>
</dbReference>
<gene>
    <name evidence="1" type="ORF">FHS36_002072</name>
</gene>
<comment type="caution">
    <text evidence="1">The sequence shown here is derived from an EMBL/GenBank/DDBJ whole genome shotgun (WGS) entry which is preliminary data.</text>
</comment>